<sequence>MNKIVRYEVDLGSLPPLTEERKAELRALADRPDSEIDYSDIPPLTEKFWLNAVRNPFYKPTKTSTTVRVDSDVLAWLKGQGKGYQTRINAILREAMLRSLRHKEREQS</sequence>
<dbReference type="Pfam" id="PF14384">
    <property type="entry name" value="BrnA_antitoxin"/>
    <property type="match status" value="1"/>
</dbReference>
<dbReference type="InterPro" id="IPR025528">
    <property type="entry name" value="BrnA_antitoxin"/>
</dbReference>
<evidence type="ECO:0000313" key="2">
    <source>
        <dbReference type="Proteomes" id="UP001574673"/>
    </source>
</evidence>
<reference evidence="2" key="1">
    <citation type="submission" date="2024-06" db="EMBL/GenBank/DDBJ databases">
        <title>Radixoralia hellwigii gen. nov., sp nov., isolated from a root canal in the human oral cavity.</title>
        <authorList>
            <person name="Bartsch S."/>
            <person name="Wittmer A."/>
            <person name="Schulz A.-K."/>
            <person name="Neumann-Schaal M."/>
            <person name="Wolf J."/>
            <person name="Gronow S."/>
            <person name="Tennert C."/>
            <person name="Haecker G."/>
            <person name="Cieplik F."/>
            <person name="Al-Ahmad A."/>
        </authorList>
    </citation>
    <scope>NUCLEOTIDE SEQUENCE [LARGE SCALE GENOMIC DNA]</scope>
    <source>
        <strain evidence="2">Wk13</strain>
    </source>
</reference>
<dbReference type="Proteomes" id="UP001574673">
    <property type="component" value="Unassembled WGS sequence"/>
</dbReference>
<gene>
    <name evidence="1" type="ORF">ABCS64_02725</name>
</gene>
<protein>
    <submittedName>
        <fullName evidence="1">BrnA antitoxin family protein</fullName>
    </submittedName>
</protein>
<organism evidence="1 2">
    <name type="scientific">Dentiradicibacter hellwigii</name>
    <dbReference type="NCBI Taxonomy" id="3149053"/>
    <lineage>
        <taxon>Bacteria</taxon>
        <taxon>Pseudomonadati</taxon>
        <taxon>Pseudomonadota</taxon>
        <taxon>Betaproteobacteria</taxon>
        <taxon>Rhodocyclales</taxon>
        <taxon>Rhodocyclaceae</taxon>
        <taxon>Dentiradicibacter</taxon>
    </lineage>
</organism>
<dbReference type="RefSeq" id="WP_418890397.1">
    <property type="nucleotide sequence ID" value="NZ_JBEUWX010000002.1"/>
</dbReference>
<name>A0ABV4UC63_9RHOO</name>
<dbReference type="EMBL" id="JBEUWX010000002">
    <property type="protein sequence ID" value="MFA9949252.1"/>
    <property type="molecule type" value="Genomic_DNA"/>
</dbReference>
<keyword evidence="2" id="KW-1185">Reference proteome</keyword>
<evidence type="ECO:0000313" key="1">
    <source>
        <dbReference type="EMBL" id="MFA9949252.1"/>
    </source>
</evidence>
<proteinExistence type="predicted"/>
<accession>A0ABV4UC63</accession>
<comment type="caution">
    <text evidence="1">The sequence shown here is derived from an EMBL/GenBank/DDBJ whole genome shotgun (WGS) entry which is preliminary data.</text>
</comment>